<dbReference type="InterPro" id="IPR007515">
    <property type="entry name" value="Mss4"/>
</dbReference>
<dbReference type="Gene3D" id="3.40.630.30">
    <property type="match status" value="1"/>
</dbReference>
<dbReference type="SUPFAM" id="SSF55729">
    <property type="entry name" value="Acyl-CoA N-acyltransferases (Nat)"/>
    <property type="match status" value="1"/>
</dbReference>
<dbReference type="CDD" id="cd04301">
    <property type="entry name" value="NAT_SF"/>
    <property type="match status" value="1"/>
</dbReference>
<dbReference type="Gene3D" id="2.170.150.10">
    <property type="entry name" value="Metal Binding Protein, Guanine Nucleotide Exchange Factor, Chain A"/>
    <property type="match status" value="1"/>
</dbReference>
<evidence type="ECO:0000313" key="7">
    <source>
        <dbReference type="EMBL" id="TRM55982.1"/>
    </source>
</evidence>
<comment type="caution">
    <text evidence="7">The sequence shown here is derived from an EMBL/GenBank/DDBJ whole genome shotgun (WGS) entry which is preliminary data.</text>
</comment>
<dbReference type="STRING" id="97359.A0A550BTV6"/>
<dbReference type="InterPro" id="IPR011057">
    <property type="entry name" value="Mss4-like_sf"/>
</dbReference>
<sequence>MSDIIYDLVAASDLEAAIQIERDSYPADEAATLDAFRLRQSQAGDLFLGAYLPSRSSLDGHGARKLVGYICSTTSPSPTLTHESMSTHVAGSPSVCIHSVCVSSDHRRRGIALGLLREYIARLEADARDKGEESDKPAYERILLITHDEMRPLYEKAGFTLVGPSAVQHGSKPWLEMRWELGTPLLQEGLPREAAKELPPAEVATQKPTMAQVESQQLPPGLFEALQRSSTRSAPKSRLLSAFEGGIADVCEPHARKQGAMVNKYDLLCPRAGCGSVILKKASASWTERASVQMEPVGSPASPHLATLPTPPETTQWWLVTPSAMAFENIGFSNTIPSPETPGSSMKLLSCAECDLGPVGWNEVGSTEFWLAAARVGYRV</sequence>
<dbReference type="Pfam" id="PF04421">
    <property type="entry name" value="Mss4"/>
    <property type="match status" value="1"/>
</dbReference>
<keyword evidence="4" id="KW-0653">Protein transport</keyword>
<dbReference type="InterPro" id="IPR000182">
    <property type="entry name" value="GNAT_dom"/>
</dbReference>
<proteinExistence type="predicted"/>
<keyword evidence="5 7" id="KW-0012">Acyltransferase</keyword>
<evidence type="ECO:0000256" key="5">
    <source>
        <dbReference type="ARBA" id="ARBA00023315"/>
    </source>
</evidence>
<dbReference type="Proteomes" id="UP000320762">
    <property type="component" value="Unassembled WGS sequence"/>
</dbReference>
<dbReference type="InterPro" id="IPR011323">
    <property type="entry name" value="Mss4/transl-control_tumour"/>
</dbReference>
<evidence type="ECO:0000256" key="4">
    <source>
        <dbReference type="ARBA" id="ARBA00022927"/>
    </source>
</evidence>
<accession>A0A550BTV6</accession>
<dbReference type="PROSITE" id="PS51186">
    <property type="entry name" value="GNAT"/>
    <property type="match status" value="1"/>
</dbReference>
<name>A0A550BTV6_9AGAR</name>
<evidence type="ECO:0000256" key="1">
    <source>
        <dbReference type="ARBA" id="ARBA00022448"/>
    </source>
</evidence>
<dbReference type="PROSITE" id="PS51796">
    <property type="entry name" value="MSS4"/>
    <property type="match status" value="1"/>
</dbReference>
<dbReference type="EMBL" id="VDMD01000083">
    <property type="protein sequence ID" value="TRM55982.1"/>
    <property type="molecule type" value="Genomic_DNA"/>
</dbReference>
<organism evidence="7 8">
    <name type="scientific">Schizophyllum amplum</name>
    <dbReference type="NCBI Taxonomy" id="97359"/>
    <lineage>
        <taxon>Eukaryota</taxon>
        <taxon>Fungi</taxon>
        <taxon>Dikarya</taxon>
        <taxon>Basidiomycota</taxon>
        <taxon>Agaricomycotina</taxon>
        <taxon>Agaricomycetes</taxon>
        <taxon>Agaricomycetidae</taxon>
        <taxon>Agaricales</taxon>
        <taxon>Schizophyllaceae</taxon>
        <taxon>Schizophyllum</taxon>
    </lineage>
</organism>
<evidence type="ECO:0000256" key="2">
    <source>
        <dbReference type="ARBA" id="ARBA00022658"/>
    </source>
</evidence>
<evidence type="ECO:0000259" key="6">
    <source>
        <dbReference type="PROSITE" id="PS51186"/>
    </source>
</evidence>
<dbReference type="PANTHER" id="PTHR10908">
    <property type="entry name" value="SEROTONIN N-ACETYLTRANSFERASE"/>
    <property type="match status" value="1"/>
</dbReference>
<dbReference type="GO" id="GO:0015031">
    <property type="term" value="P:protein transport"/>
    <property type="evidence" value="ECO:0007669"/>
    <property type="project" value="UniProtKB-KW"/>
</dbReference>
<keyword evidence="3 7" id="KW-0808">Transferase</keyword>
<keyword evidence="1" id="KW-0813">Transport</keyword>
<feature type="domain" description="N-acetyltransferase" evidence="6">
    <location>
        <begin position="4"/>
        <end position="182"/>
    </location>
</feature>
<dbReference type="AlphaFoldDB" id="A0A550BTV6"/>
<dbReference type="OrthoDB" id="30840at2759"/>
<dbReference type="PANTHER" id="PTHR10908:SF0">
    <property type="entry name" value="SEROTONIN N-ACETYLTRANSFERASE"/>
    <property type="match status" value="1"/>
</dbReference>
<evidence type="ECO:0000256" key="3">
    <source>
        <dbReference type="ARBA" id="ARBA00022679"/>
    </source>
</evidence>
<evidence type="ECO:0000313" key="8">
    <source>
        <dbReference type="Proteomes" id="UP000320762"/>
    </source>
</evidence>
<dbReference type="InterPro" id="IPR016181">
    <property type="entry name" value="Acyl_CoA_acyltransferase"/>
</dbReference>
<dbReference type="Pfam" id="PF13673">
    <property type="entry name" value="Acetyltransf_10"/>
    <property type="match status" value="1"/>
</dbReference>
<protein>
    <submittedName>
        <fullName evidence="7">Acyl-CoA N-acyltransferase</fullName>
    </submittedName>
</protein>
<keyword evidence="2" id="KW-0344">Guanine-nucleotide releasing factor</keyword>
<keyword evidence="8" id="KW-1185">Reference proteome</keyword>
<dbReference type="GO" id="GO:0005085">
    <property type="term" value="F:guanyl-nucleotide exchange factor activity"/>
    <property type="evidence" value="ECO:0007669"/>
    <property type="project" value="UniProtKB-KW"/>
</dbReference>
<dbReference type="InterPro" id="IPR051635">
    <property type="entry name" value="SNAT-like"/>
</dbReference>
<dbReference type="SUPFAM" id="SSF51316">
    <property type="entry name" value="Mss4-like"/>
    <property type="match status" value="1"/>
</dbReference>
<reference evidence="7 8" key="1">
    <citation type="journal article" date="2019" name="New Phytol.">
        <title>Comparative genomics reveals unique wood-decay strategies and fruiting body development in the Schizophyllaceae.</title>
        <authorList>
            <person name="Almasi E."/>
            <person name="Sahu N."/>
            <person name="Krizsan K."/>
            <person name="Balint B."/>
            <person name="Kovacs G.M."/>
            <person name="Kiss B."/>
            <person name="Cseklye J."/>
            <person name="Drula E."/>
            <person name="Henrissat B."/>
            <person name="Nagy I."/>
            <person name="Chovatia M."/>
            <person name="Adam C."/>
            <person name="LaButti K."/>
            <person name="Lipzen A."/>
            <person name="Riley R."/>
            <person name="Grigoriev I.V."/>
            <person name="Nagy L.G."/>
        </authorList>
    </citation>
    <scope>NUCLEOTIDE SEQUENCE [LARGE SCALE GENOMIC DNA]</scope>
    <source>
        <strain evidence="7 8">NL-1724</strain>
    </source>
</reference>
<dbReference type="GO" id="GO:0007264">
    <property type="term" value="P:small GTPase-mediated signal transduction"/>
    <property type="evidence" value="ECO:0007669"/>
    <property type="project" value="InterPro"/>
</dbReference>
<dbReference type="GO" id="GO:0005737">
    <property type="term" value="C:cytoplasm"/>
    <property type="evidence" value="ECO:0007669"/>
    <property type="project" value="TreeGrafter"/>
</dbReference>
<gene>
    <name evidence="7" type="ORF">BD626DRAFT_521088</name>
</gene>
<dbReference type="GO" id="GO:0004059">
    <property type="term" value="F:aralkylamine N-acetyltransferase activity"/>
    <property type="evidence" value="ECO:0007669"/>
    <property type="project" value="TreeGrafter"/>
</dbReference>